<evidence type="ECO:0000313" key="2">
    <source>
        <dbReference type="EMBL" id="EJK64643.1"/>
    </source>
</evidence>
<feature type="compositionally biased region" description="Low complexity" evidence="1">
    <location>
        <begin position="58"/>
        <end position="71"/>
    </location>
</feature>
<protein>
    <submittedName>
        <fullName evidence="2">Uncharacterized protein</fullName>
    </submittedName>
</protein>
<dbReference type="Proteomes" id="UP000266841">
    <property type="component" value="Unassembled WGS sequence"/>
</dbReference>
<feature type="non-terminal residue" evidence="2">
    <location>
        <position position="1"/>
    </location>
</feature>
<gene>
    <name evidence="2" type="ORF">THAOC_14602</name>
</gene>
<evidence type="ECO:0000256" key="1">
    <source>
        <dbReference type="SAM" id="MobiDB-lite"/>
    </source>
</evidence>
<feature type="region of interest" description="Disordered" evidence="1">
    <location>
        <begin position="49"/>
        <end position="105"/>
    </location>
</feature>
<dbReference type="EMBL" id="AGNL01017040">
    <property type="protein sequence ID" value="EJK64643.1"/>
    <property type="molecule type" value="Genomic_DNA"/>
</dbReference>
<proteinExistence type="predicted"/>
<keyword evidence="3" id="KW-1185">Reference proteome</keyword>
<feature type="compositionally biased region" description="Basic and acidic residues" evidence="1">
    <location>
        <begin position="78"/>
        <end position="93"/>
    </location>
</feature>
<accession>K0SEV9</accession>
<sequence>RNPSEQDVQLERLPKALELFQQLDVRLIPLVARQALLLVGRGRLVKDLAGGSVDKTRPPANAAGPEAPAGPSQLDQVTRPEVRGAVRDGLVAERRKRRRREGAPV</sequence>
<comment type="caution">
    <text evidence="2">The sequence shown here is derived from an EMBL/GenBank/DDBJ whole genome shotgun (WGS) entry which is preliminary data.</text>
</comment>
<feature type="compositionally biased region" description="Basic residues" evidence="1">
    <location>
        <begin position="94"/>
        <end position="105"/>
    </location>
</feature>
<evidence type="ECO:0000313" key="3">
    <source>
        <dbReference type="Proteomes" id="UP000266841"/>
    </source>
</evidence>
<dbReference type="AlphaFoldDB" id="K0SEV9"/>
<organism evidence="2 3">
    <name type="scientific">Thalassiosira oceanica</name>
    <name type="common">Marine diatom</name>
    <dbReference type="NCBI Taxonomy" id="159749"/>
    <lineage>
        <taxon>Eukaryota</taxon>
        <taxon>Sar</taxon>
        <taxon>Stramenopiles</taxon>
        <taxon>Ochrophyta</taxon>
        <taxon>Bacillariophyta</taxon>
        <taxon>Coscinodiscophyceae</taxon>
        <taxon>Thalassiosirophycidae</taxon>
        <taxon>Thalassiosirales</taxon>
        <taxon>Thalassiosiraceae</taxon>
        <taxon>Thalassiosira</taxon>
    </lineage>
</organism>
<reference evidence="2 3" key="1">
    <citation type="journal article" date="2012" name="Genome Biol.">
        <title>Genome and low-iron response of an oceanic diatom adapted to chronic iron limitation.</title>
        <authorList>
            <person name="Lommer M."/>
            <person name="Specht M."/>
            <person name="Roy A.S."/>
            <person name="Kraemer L."/>
            <person name="Andreson R."/>
            <person name="Gutowska M.A."/>
            <person name="Wolf J."/>
            <person name="Bergner S.V."/>
            <person name="Schilhabel M.B."/>
            <person name="Klostermeier U.C."/>
            <person name="Beiko R.G."/>
            <person name="Rosenstiel P."/>
            <person name="Hippler M."/>
            <person name="Laroche J."/>
        </authorList>
    </citation>
    <scope>NUCLEOTIDE SEQUENCE [LARGE SCALE GENOMIC DNA]</scope>
    <source>
        <strain evidence="2 3">CCMP1005</strain>
    </source>
</reference>
<name>K0SEV9_THAOC</name>